<dbReference type="Pfam" id="PF23347">
    <property type="entry name" value="TPR_Nup160_C"/>
    <property type="match status" value="1"/>
</dbReference>
<dbReference type="GO" id="GO:0017056">
    <property type="term" value="F:structural constituent of nuclear pore"/>
    <property type="evidence" value="ECO:0007669"/>
    <property type="project" value="TreeGrafter"/>
</dbReference>
<proteinExistence type="predicted"/>
<name>A0A9P5NZ20_GYMJU</name>
<comment type="subcellular location">
    <subcellularLocation>
        <location evidence="1">Nucleus</location>
    </subcellularLocation>
</comment>
<organism evidence="7 8">
    <name type="scientific">Gymnopilus junonius</name>
    <name type="common">Spectacular rustgill mushroom</name>
    <name type="synonym">Gymnopilus spectabilis subsp. junonius</name>
    <dbReference type="NCBI Taxonomy" id="109634"/>
    <lineage>
        <taxon>Eukaryota</taxon>
        <taxon>Fungi</taxon>
        <taxon>Dikarya</taxon>
        <taxon>Basidiomycota</taxon>
        <taxon>Agaricomycotina</taxon>
        <taxon>Agaricomycetes</taxon>
        <taxon>Agaricomycetidae</taxon>
        <taxon>Agaricales</taxon>
        <taxon>Agaricineae</taxon>
        <taxon>Hymenogastraceae</taxon>
        <taxon>Gymnopilus</taxon>
    </lineage>
</organism>
<dbReference type="InterPro" id="IPR021717">
    <property type="entry name" value="Nucleoporin_Nup160"/>
</dbReference>
<evidence type="ECO:0000256" key="2">
    <source>
        <dbReference type="ARBA" id="ARBA00022448"/>
    </source>
</evidence>
<evidence type="ECO:0000256" key="1">
    <source>
        <dbReference type="ARBA" id="ARBA00004123"/>
    </source>
</evidence>
<evidence type="ECO:0000259" key="5">
    <source>
        <dbReference type="Pfam" id="PF23300"/>
    </source>
</evidence>
<dbReference type="OrthoDB" id="67716at2759"/>
<sequence length="1364" mass="152500">MDQHFIVATHLSSVNSTSSTCVIVQTARQNVPLPIVQGSDMPAEHAICSSISTTSATGSILLRLIHDGLIIEVTSLSTSVPPLRIVFPAAIVPTPALFLSKESQLHLLALTNIGSLYRLIIPINGLKLWEGQTEDIFPKEYFIRNWPDGQTEECLVHAQGTHCVAVSLPNGVMLRLEADSMGYDVHDDEWVETVFHHGSFLSSFTSLFSASPNASDIITLASHPWPTDIGDIWTLSRDRTLRLWKAKIGCVASKTLPPNVKDPSASAVAGSNHILLDAEQQNLLKIFSIPSEENGFLYMYAVVFIPTPSAGSGGFFSVLDTSHDHFVELGVIQCPERTSHCHLQDFVISNRILYALWDRQGQSVVERTVIEVSKLRPDQPVLPLWNPSQCMQEPELTPAFMEEQLLSPGSLTEKYLAAILKPGVFSSLTLRTALDRYTDACLSIPGPPAPQLTHTYASLHENIASVVGCTVTLNRETQTGGYQHANYWTALKRDWEGFVARCREVERSARWPLAIAAQGQDAVLVVERERVGSLVVEDVPIWLRRGLECNQIAHAEYEFFAILWELRSKIGPRMLSSLENHVIDMMQQEIAFSFAEILLDQAHRVKFRESLDKGEESWFIGRLERISDLDKATRNALDSIGGCDLAIKREYSDTELLNPPPSSKWLSSQTAAFTITSVEARYDLCLSLIILLFFLSDTLHGWDASLLAEVFAVFRGLAMLRLVGNQPAAGKDIQDRADGSTPSPDDVIVQMRNMNVSANRAQFSSKPSLIQHLISQVVISDEIACSAHNFLDATGLLQSISPANVTKYEVLFCNRIRLLGFPDLARGLLPWLPRTPAATFLRSQVWFTLGRIDDASRLLEQLAGCFGKLSLVLSNLTLEDADALTSVLPNLHPPIDSQYSFYLYAADLFKNTFTYHEVLFSQLAIQVAPAGADTSPLWNTVVKGLTDLALYEDAYACAMAIPFEKEKRECFTQLAVRMCEENAVDTFMKFDFAGITSEVEAALAFKARNADPRLRPSYSQVLYTWYTRRGDYRNASLAMYQRARKLRDLITDSRSFIALAEDQLESLSVAINALYLVDDKSAWVLMPVIPDPSRQRQKLSKHVPESKYISSKYDAEIIHLADMEYECTILQAQIDIIKRDPSILSSQEYLLPPALIVMRLAQVNQYNLAMATAQSLRVDMNDLFTLLTNQCIRLSKNPGSLLPEDTSGWLLTDNAASWQGSAADRGWRYLQQSLKRYDSHENDYRYVKASYETILSVGKAYLAPPWLIDILEKYQPEYLIRISLRYENVEDAVNFSYALVLNSDKKLSREAFKDASSSWLPYNLIDQVLTAADAQMNAPSNLQPLRTALNNRIKRIQKLSQGVS</sequence>
<dbReference type="Pfam" id="PF11715">
    <property type="entry name" value="Beta-prop_Nup120_160"/>
    <property type="match status" value="1"/>
</dbReference>
<dbReference type="InterPro" id="IPR056548">
    <property type="entry name" value="HEAT_Nup120"/>
</dbReference>
<dbReference type="Pfam" id="PF23300">
    <property type="entry name" value="HEAT_Nup120"/>
    <property type="match status" value="1"/>
</dbReference>
<gene>
    <name evidence="7" type="ORF">CPB84DRAFT_1669991</name>
</gene>
<dbReference type="InterPro" id="IPR059141">
    <property type="entry name" value="Beta-prop_Nup120_160"/>
</dbReference>
<dbReference type="PANTHER" id="PTHR21286:SF0">
    <property type="entry name" value="NUCLEAR PORE COMPLEX PROTEIN NUP160"/>
    <property type="match status" value="1"/>
</dbReference>
<feature type="domain" description="Nucleoporin nup120-like HEAT repeat" evidence="5">
    <location>
        <begin position="812"/>
        <end position="980"/>
    </location>
</feature>
<feature type="domain" description="Nucleoporin Nup120/160 beta-propeller" evidence="4">
    <location>
        <begin position="59"/>
        <end position="532"/>
    </location>
</feature>
<evidence type="ECO:0000313" key="8">
    <source>
        <dbReference type="Proteomes" id="UP000724874"/>
    </source>
</evidence>
<dbReference type="PANTHER" id="PTHR21286">
    <property type="entry name" value="NUCLEAR PORE COMPLEX PROTEIN NUP160"/>
    <property type="match status" value="1"/>
</dbReference>
<keyword evidence="8" id="KW-1185">Reference proteome</keyword>
<accession>A0A9P5NZ20</accession>
<dbReference type="InterPro" id="IPR056536">
    <property type="entry name" value="TPR_NUP160_C"/>
</dbReference>
<protein>
    <submittedName>
        <fullName evidence="7">Nucleoporin Nup120/160-domain-containing protein</fullName>
    </submittedName>
</protein>
<dbReference type="Proteomes" id="UP000724874">
    <property type="component" value="Unassembled WGS sequence"/>
</dbReference>
<keyword evidence="3" id="KW-0539">Nucleus</keyword>
<evidence type="ECO:0000256" key="3">
    <source>
        <dbReference type="ARBA" id="ARBA00023242"/>
    </source>
</evidence>
<evidence type="ECO:0000259" key="6">
    <source>
        <dbReference type="Pfam" id="PF23347"/>
    </source>
</evidence>
<reference evidence="7" key="1">
    <citation type="submission" date="2020-11" db="EMBL/GenBank/DDBJ databases">
        <authorList>
            <consortium name="DOE Joint Genome Institute"/>
            <person name="Ahrendt S."/>
            <person name="Riley R."/>
            <person name="Andreopoulos W."/>
            <person name="LaButti K."/>
            <person name="Pangilinan J."/>
            <person name="Ruiz-duenas F.J."/>
            <person name="Barrasa J.M."/>
            <person name="Sanchez-Garcia M."/>
            <person name="Camarero S."/>
            <person name="Miyauchi S."/>
            <person name="Serrano A."/>
            <person name="Linde D."/>
            <person name="Babiker R."/>
            <person name="Drula E."/>
            <person name="Ayuso-Fernandez I."/>
            <person name="Pacheco R."/>
            <person name="Padilla G."/>
            <person name="Ferreira P."/>
            <person name="Barriuso J."/>
            <person name="Kellner H."/>
            <person name="Castanera R."/>
            <person name="Alfaro M."/>
            <person name="Ramirez L."/>
            <person name="Pisabarro A.G."/>
            <person name="Kuo A."/>
            <person name="Tritt A."/>
            <person name="Lipzen A."/>
            <person name="He G."/>
            <person name="Yan M."/>
            <person name="Ng V."/>
            <person name="Cullen D."/>
            <person name="Martin F."/>
            <person name="Rosso M.-N."/>
            <person name="Henrissat B."/>
            <person name="Hibbett D."/>
            <person name="Martinez A.T."/>
            <person name="Grigoriev I.V."/>
        </authorList>
    </citation>
    <scope>NUCLEOTIDE SEQUENCE</scope>
    <source>
        <strain evidence="7">AH 44721</strain>
    </source>
</reference>
<comment type="caution">
    <text evidence="7">The sequence shown here is derived from an EMBL/GenBank/DDBJ whole genome shotgun (WGS) entry which is preliminary data.</text>
</comment>
<evidence type="ECO:0000313" key="7">
    <source>
        <dbReference type="EMBL" id="KAF8914143.1"/>
    </source>
</evidence>
<dbReference type="GO" id="GO:0005643">
    <property type="term" value="C:nuclear pore"/>
    <property type="evidence" value="ECO:0007669"/>
    <property type="project" value="TreeGrafter"/>
</dbReference>
<evidence type="ECO:0000259" key="4">
    <source>
        <dbReference type="Pfam" id="PF11715"/>
    </source>
</evidence>
<keyword evidence="2" id="KW-0813">Transport</keyword>
<dbReference type="EMBL" id="JADNYJ010000001">
    <property type="protein sequence ID" value="KAF8914143.1"/>
    <property type="molecule type" value="Genomic_DNA"/>
</dbReference>
<feature type="domain" description="NUP160 C-terminal TPR" evidence="6">
    <location>
        <begin position="1120"/>
        <end position="1355"/>
    </location>
</feature>